<protein>
    <submittedName>
        <fullName evidence="2">Membrane protein</fullName>
    </submittedName>
</protein>
<gene>
    <name evidence="2" type="ORF">FC40_GL000186</name>
</gene>
<comment type="caution">
    <text evidence="2">The sequence shown here is derived from an EMBL/GenBank/DDBJ whole genome shotgun (WGS) entry which is preliminary data.</text>
</comment>
<sequence length="220" mass="24602">MKKEDLSTGLLIFYFVFSILINSLGNALTVSLNLGSALWTAAAVNLSHVTPIKLSLMLFLSAFIVVIANVIILKRFSWKRVLGNLIFMTPFSILVGYFTTFLLKTGISELNLVVRIILDCFGVVLIATAVSIYQRVNWMLHPVDDLMQIIRFKYFKGNPTIAQLVTFTPPIVAIIVSVIISHHIYAINIGTIFALIFQGPLVGLADRYVFSNLKHRNLDK</sequence>
<proteinExistence type="predicted"/>
<evidence type="ECO:0000313" key="3">
    <source>
        <dbReference type="Proteomes" id="UP000051054"/>
    </source>
</evidence>
<reference evidence="2 3" key="1">
    <citation type="journal article" date="2015" name="Genome Announc.">
        <title>Expanding the biotechnology potential of lactobacilli through comparative genomics of 213 strains and associated genera.</title>
        <authorList>
            <person name="Sun Z."/>
            <person name="Harris H.M."/>
            <person name="McCann A."/>
            <person name="Guo C."/>
            <person name="Argimon S."/>
            <person name="Zhang W."/>
            <person name="Yang X."/>
            <person name="Jeffery I.B."/>
            <person name="Cooney J.C."/>
            <person name="Kagawa T.F."/>
            <person name="Liu W."/>
            <person name="Song Y."/>
            <person name="Salvetti E."/>
            <person name="Wrobel A."/>
            <person name="Rasinkangas P."/>
            <person name="Parkhill J."/>
            <person name="Rea M.C."/>
            <person name="O'Sullivan O."/>
            <person name="Ritari J."/>
            <person name="Douillard F.P."/>
            <person name="Paul Ross R."/>
            <person name="Yang R."/>
            <person name="Briner A.E."/>
            <person name="Felis G.E."/>
            <person name="de Vos W.M."/>
            <person name="Barrangou R."/>
            <person name="Klaenhammer T.R."/>
            <person name="Caufield P.W."/>
            <person name="Cui Y."/>
            <person name="Zhang H."/>
            <person name="O'Toole P.W."/>
        </authorList>
    </citation>
    <scope>NUCLEOTIDE SEQUENCE [LARGE SCALE GENOMIC DNA]</scope>
    <source>
        <strain evidence="2 3">DSM 18933</strain>
    </source>
</reference>
<dbReference type="Pfam" id="PF19700">
    <property type="entry name" value="DUF6198"/>
    <property type="match status" value="1"/>
</dbReference>
<evidence type="ECO:0000256" key="1">
    <source>
        <dbReference type="SAM" id="Phobius"/>
    </source>
</evidence>
<dbReference type="STRING" id="1423755.FC40_GL000186"/>
<dbReference type="Proteomes" id="UP000051054">
    <property type="component" value="Unassembled WGS sequence"/>
</dbReference>
<dbReference type="PANTHER" id="PTHR40078">
    <property type="entry name" value="INTEGRAL MEMBRANE PROTEIN-RELATED"/>
    <property type="match status" value="1"/>
</dbReference>
<dbReference type="InterPro" id="IPR038750">
    <property type="entry name" value="YczE/YyaS-like"/>
</dbReference>
<keyword evidence="1" id="KW-0472">Membrane</keyword>
<feature type="transmembrane region" description="Helical" evidence="1">
    <location>
        <begin position="186"/>
        <end position="210"/>
    </location>
</feature>
<feature type="transmembrane region" description="Helical" evidence="1">
    <location>
        <begin position="12"/>
        <end position="34"/>
    </location>
</feature>
<dbReference type="OrthoDB" id="3237813at2"/>
<feature type="transmembrane region" description="Helical" evidence="1">
    <location>
        <begin position="54"/>
        <end position="73"/>
    </location>
</feature>
<dbReference type="PANTHER" id="PTHR40078:SF1">
    <property type="entry name" value="INTEGRAL MEMBRANE PROTEIN"/>
    <property type="match status" value="1"/>
</dbReference>
<dbReference type="eggNOG" id="COG2364">
    <property type="taxonomic scope" value="Bacteria"/>
</dbReference>
<dbReference type="EMBL" id="AZGD01000052">
    <property type="protein sequence ID" value="KRM19375.1"/>
    <property type="molecule type" value="Genomic_DNA"/>
</dbReference>
<accession>A0A0R1WNQ4</accession>
<dbReference type="PATRIC" id="fig|1423755.3.peg.199"/>
<keyword evidence="1" id="KW-0812">Transmembrane</keyword>
<dbReference type="RefSeq" id="WP_025022693.1">
    <property type="nucleotide sequence ID" value="NZ_AZGD01000052.1"/>
</dbReference>
<keyword evidence="1" id="KW-1133">Transmembrane helix</keyword>
<dbReference type="AlphaFoldDB" id="A0A0R1WNQ4"/>
<feature type="transmembrane region" description="Helical" evidence="1">
    <location>
        <begin position="161"/>
        <end position="180"/>
    </location>
</feature>
<organism evidence="2 3">
    <name type="scientific">Ligilactobacillus hayakitensis DSM 18933 = JCM 14209</name>
    <dbReference type="NCBI Taxonomy" id="1423755"/>
    <lineage>
        <taxon>Bacteria</taxon>
        <taxon>Bacillati</taxon>
        <taxon>Bacillota</taxon>
        <taxon>Bacilli</taxon>
        <taxon>Lactobacillales</taxon>
        <taxon>Lactobacillaceae</taxon>
        <taxon>Ligilactobacillus</taxon>
    </lineage>
</organism>
<evidence type="ECO:0000313" key="2">
    <source>
        <dbReference type="EMBL" id="KRM19375.1"/>
    </source>
</evidence>
<feature type="transmembrane region" description="Helical" evidence="1">
    <location>
        <begin position="113"/>
        <end position="133"/>
    </location>
</feature>
<feature type="transmembrane region" description="Helical" evidence="1">
    <location>
        <begin position="85"/>
        <end position="107"/>
    </location>
</feature>
<keyword evidence="3" id="KW-1185">Reference proteome</keyword>
<name>A0A0R1WNQ4_9LACO</name>